<dbReference type="EMBL" id="MTEI01000003">
    <property type="protein sequence ID" value="OQW88679.1"/>
    <property type="molecule type" value="Genomic_DNA"/>
</dbReference>
<proteinExistence type="predicted"/>
<dbReference type="AlphaFoldDB" id="A0A1W9KVR9"/>
<reference evidence="1 2" key="1">
    <citation type="submission" date="2017-01" db="EMBL/GenBank/DDBJ databases">
        <title>Novel large sulfur bacteria in the metagenomes of groundwater-fed chemosynthetic microbial mats in the Lake Huron basin.</title>
        <authorList>
            <person name="Sharrar A.M."/>
            <person name="Flood B.E."/>
            <person name="Bailey J.V."/>
            <person name="Jones D.S."/>
            <person name="Biddanda B."/>
            <person name="Ruberg S.A."/>
            <person name="Marcus D.N."/>
            <person name="Dick G.J."/>
        </authorList>
    </citation>
    <scope>NUCLEOTIDE SEQUENCE [LARGE SCALE GENOMIC DNA]</scope>
    <source>
        <strain evidence="1">A7</strain>
    </source>
</reference>
<accession>A0A1W9KVR9</accession>
<dbReference type="Proteomes" id="UP000192505">
    <property type="component" value="Unassembled WGS sequence"/>
</dbReference>
<sequence length="83" mass="9376">MTPDPTPPTVATPTEMCPSCAGIQQNWRRARGHAELVQGGHRTVEHKHGTVTITRYRCECCGTVWEYENNKCNRHAGWSVLVR</sequence>
<comment type="caution">
    <text evidence="1">The sequence shown here is derived from an EMBL/GenBank/DDBJ whole genome shotgun (WGS) entry which is preliminary data.</text>
</comment>
<name>A0A1W9KVR9_9BURK</name>
<evidence type="ECO:0000313" key="2">
    <source>
        <dbReference type="Proteomes" id="UP000192505"/>
    </source>
</evidence>
<evidence type="ECO:0000313" key="1">
    <source>
        <dbReference type="EMBL" id="OQW88679.1"/>
    </source>
</evidence>
<protein>
    <submittedName>
        <fullName evidence="1">Uncharacterized protein</fullName>
    </submittedName>
</protein>
<organism evidence="1 2">
    <name type="scientific">Rhodoferax ferrireducens</name>
    <dbReference type="NCBI Taxonomy" id="192843"/>
    <lineage>
        <taxon>Bacteria</taxon>
        <taxon>Pseudomonadati</taxon>
        <taxon>Pseudomonadota</taxon>
        <taxon>Betaproteobacteria</taxon>
        <taxon>Burkholderiales</taxon>
        <taxon>Comamonadaceae</taxon>
        <taxon>Rhodoferax</taxon>
    </lineage>
</organism>
<gene>
    <name evidence="1" type="ORF">BWK72_06815</name>
</gene>